<proteinExistence type="predicted"/>
<protein>
    <submittedName>
        <fullName evidence="2">Uncharacterized protein</fullName>
    </submittedName>
</protein>
<sequence>MLSTYSGIWGGLRTLLVSTASALASTRRALTVPQTRTSPSYLLCAADEMRRVEARRYHLASYPQPTDSRPCRLTPPRPAARLAPATATRAPHPGCGCGVTAFVFIVAASIPGVGMGMARGGNEDTGYS</sequence>
<dbReference type="Proteomes" id="UP001215598">
    <property type="component" value="Unassembled WGS sequence"/>
</dbReference>
<dbReference type="EMBL" id="JARKIB010000062">
    <property type="protein sequence ID" value="KAJ7751401.1"/>
    <property type="molecule type" value="Genomic_DNA"/>
</dbReference>
<evidence type="ECO:0000313" key="3">
    <source>
        <dbReference type="Proteomes" id="UP001215598"/>
    </source>
</evidence>
<evidence type="ECO:0000256" key="1">
    <source>
        <dbReference type="SAM" id="MobiDB-lite"/>
    </source>
</evidence>
<accession>A0AAD7NAD8</accession>
<name>A0AAD7NAD8_9AGAR</name>
<reference evidence="2" key="1">
    <citation type="submission" date="2023-03" db="EMBL/GenBank/DDBJ databases">
        <title>Massive genome expansion in bonnet fungi (Mycena s.s.) driven by repeated elements and novel gene families across ecological guilds.</title>
        <authorList>
            <consortium name="Lawrence Berkeley National Laboratory"/>
            <person name="Harder C.B."/>
            <person name="Miyauchi S."/>
            <person name="Viragh M."/>
            <person name="Kuo A."/>
            <person name="Thoen E."/>
            <person name="Andreopoulos B."/>
            <person name="Lu D."/>
            <person name="Skrede I."/>
            <person name="Drula E."/>
            <person name="Henrissat B."/>
            <person name="Morin E."/>
            <person name="Kohler A."/>
            <person name="Barry K."/>
            <person name="LaButti K."/>
            <person name="Morin E."/>
            <person name="Salamov A."/>
            <person name="Lipzen A."/>
            <person name="Mereny Z."/>
            <person name="Hegedus B."/>
            <person name="Baldrian P."/>
            <person name="Stursova M."/>
            <person name="Weitz H."/>
            <person name="Taylor A."/>
            <person name="Grigoriev I.V."/>
            <person name="Nagy L.G."/>
            <person name="Martin F."/>
            <person name="Kauserud H."/>
        </authorList>
    </citation>
    <scope>NUCLEOTIDE SEQUENCE</scope>
    <source>
        <strain evidence="2">CBHHK182m</strain>
    </source>
</reference>
<comment type="caution">
    <text evidence="2">The sequence shown here is derived from an EMBL/GenBank/DDBJ whole genome shotgun (WGS) entry which is preliminary data.</text>
</comment>
<dbReference type="AlphaFoldDB" id="A0AAD7NAD8"/>
<feature type="region of interest" description="Disordered" evidence="1">
    <location>
        <begin position="62"/>
        <end position="85"/>
    </location>
</feature>
<keyword evidence="3" id="KW-1185">Reference proteome</keyword>
<gene>
    <name evidence="2" type="ORF">B0H16DRAFT_1724127</name>
</gene>
<evidence type="ECO:0000313" key="2">
    <source>
        <dbReference type="EMBL" id="KAJ7751401.1"/>
    </source>
</evidence>
<organism evidence="2 3">
    <name type="scientific">Mycena metata</name>
    <dbReference type="NCBI Taxonomy" id="1033252"/>
    <lineage>
        <taxon>Eukaryota</taxon>
        <taxon>Fungi</taxon>
        <taxon>Dikarya</taxon>
        <taxon>Basidiomycota</taxon>
        <taxon>Agaricomycotina</taxon>
        <taxon>Agaricomycetes</taxon>
        <taxon>Agaricomycetidae</taxon>
        <taxon>Agaricales</taxon>
        <taxon>Marasmiineae</taxon>
        <taxon>Mycenaceae</taxon>
        <taxon>Mycena</taxon>
    </lineage>
</organism>